<accession>A0A4S8LTR5</accession>
<dbReference type="PANTHER" id="PTHR33840:SF1">
    <property type="entry name" value="TLE1 PHOSPHOLIPASE DOMAIN-CONTAINING PROTEIN"/>
    <property type="match status" value="1"/>
</dbReference>
<dbReference type="OrthoDB" id="538223at2759"/>
<dbReference type="EMBL" id="ML179264">
    <property type="protein sequence ID" value="THU92904.1"/>
    <property type="molecule type" value="Genomic_DNA"/>
</dbReference>
<dbReference type="PANTHER" id="PTHR33840">
    <property type="match status" value="1"/>
</dbReference>
<evidence type="ECO:0000313" key="3">
    <source>
        <dbReference type="Proteomes" id="UP000297245"/>
    </source>
</evidence>
<dbReference type="Pfam" id="PF09994">
    <property type="entry name" value="T6SS_Tle1-like_cat"/>
    <property type="match status" value="1"/>
</dbReference>
<evidence type="ECO:0000313" key="2">
    <source>
        <dbReference type="EMBL" id="THU92904.1"/>
    </source>
</evidence>
<feature type="domain" description="T6SS Phospholipase effector Tle1-like catalytic" evidence="1">
    <location>
        <begin position="2"/>
        <end position="253"/>
    </location>
</feature>
<organism evidence="2 3">
    <name type="scientific">Dendrothele bispora (strain CBS 962.96)</name>
    <dbReference type="NCBI Taxonomy" id="1314807"/>
    <lineage>
        <taxon>Eukaryota</taxon>
        <taxon>Fungi</taxon>
        <taxon>Dikarya</taxon>
        <taxon>Basidiomycota</taxon>
        <taxon>Agaricomycotina</taxon>
        <taxon>Agaricomycetes</taxon>
        <taxon>Agaricomycetidae</taxon>
        <taxon>Agaricales</taxon>
        <taxon>Agaricales incertae sedis</taxon>
        <taxon>Dendrothele</taxon>
    </lineage>
</organism>
<reference evidence="2 3" key="1">
    <citation type="journal article" date="2019" name="Nat. Ecol. Evol.">
        <title>Megaphylogeny resolves global patterns of mushroom evolution.</title>
        <authorList>
            <person name="Varga T."/>
            <person name="Krizsan K."/>
            <person name="Foldi C."/>
            <person name="Dima B."/>
            <person name="Sanchez-Garcia M."/>
            <person name="Sanchez-Ramirez S."/>
            <person name="Szollosi G.J."/>
            <person name="Szarkandi J.G."/>
            <person name="Papp V."/>
            <person name="Albert L."/>
            <person name="Andreopoulos W."/>
            <person name="Angelini C."/>
            <person name="Antonin V."/>
            <person name="Barry K.W."/>
            <person name="Bougher N.L."/>
            <person name="Buchanan P."/>
            <person name="Buyck B."/>
            <person name="Bense V."/>
            <person name="Catcheside P."/>
            <person name="Chovatia M."/>
            <person name="Cooper J."/>
            <person name="Damon W."/>
            <person name="Desjardin D."/>
            <person name="Finy P."/>
            <person name="Geml J."/>
            <person name="Haridas S."/>
            <person name="Hughes K."/>
            <person name="Justo A."/>
            <person name="Karasinski D."/>
            <person name="Kautmanova I."/>
            <person name="Kiss B."/>
            <person name="Kocsube S."/>
            <person name="Kotiranta H."/>
            <person name="LaButti K.M."/>
            <person name="Lechner B.E."/>
            <person name="Liimatainen K."/>
            <person name="Lipzen A."/>
            <person name="Lukacs Z."/>
            <person name="Mihaltcheva S."/>
            <person name="Morgado L.N."/>
            <person name="Niskanen T."/>
            <person name="Noordeloos M.E."/>
            <person name="Ohm R.A."/>
            <person name="Ortiz-Santana B."/>
            <person name="Ovrebo C."/>
            <person name="Racz N."/>
            <person name="Riley R."/>
            <person name="Savchenko A."/>
            <person name="Shiryaev A."/>
            <person name="Soop K."/>
            <person name="Spirin V."/>
            <person name="Szebenyi C."/>
            <person name="Tomsovsky M."/>
            <person name="Tulloss R.E."/>
            <person name="Uehling J."/>
            <person name="Grigoriev I.V."/>
            <person name="Vagvolgyi C."/>
            <person name="Papp T."/>
            <person name="Martin F.M."/>
            <person name="Miettinen O."/>
            <person name="Hibbett D.S."/>
            <person name="Nagy L.G."/>
        </authorList>
    </citation>
    <scope>NUCLEOTIDE SEQUENCE [LARGE SCALE GENOMIC DNA]</scope>
    <source>
        <strain evidence="2 3">CBS 962.96</strain>
    </source>
</reference>
<sequence>GRNLIVSIDGTSNQFGVNNTNVIELHSHVDTKDQRQLKCYISGIGTALPPSPWAITHWKVKLGNWIDLAIAWYERRFCLLYRWLMDHYLPGDKIFLFGFSRGAYQIRTLAGIIGTLGLLEAGNKSMIPLCVYQVDKSKRTLHSSIKDQVANFKRTFSHSNVQVHFVGAWYTRDTVSSVGLFRSKPLLLKDQTDHICFFRHALALDERRVKFIPEYLERQPETQKRQEKERHEKEEEARRKSKEVWFSGTHSDILPLLWMENEANLAGLILKPRTGEDADYLWKGWETLKDDKPTESLKGLWRILEYLPIVSWTKDNNLDSVSRSVSFL</sequence>
<proteinExistence type="predicted"/>
<evidence type="ECO:0000259" key="1">
    <source>
        <dbReference type="Pfam" id="PF09994"/>
    </source>
</evidence>
<dbReference type="InterPro" id="IPR018712">
    <property type="entry name" value="Tle1-like_cat"/>
</dbReference>
<dbReference type="AlphaFoldDB" id="A0A4S8LTR5"/>
<dbReference type="Proteomes" id="UP000297245">
    <property type="component" value="Unassembled WGS sequence"/>
</dbReference>
<name>A0A4S8LTR5_DENBC</name>
<keyword evidence="3" id="KW-1185">Reference proteome</keyword>
<gene>
    <name evidence="2" type="ORF">K435DRAFT_671187</name>
</gene>
<feature type="non-terminal residue" evidence="2">
    <location>
        <position position="1"/>
    </location>
</feature>
<protein>
    <recommendedName>
        <fullName evidence="1">T6SS Phospholipase effector Tle1-like catalytic domain-containing protein</fullName>
    </recommendedName>
</protein>